<proteinExistence type="predicted"/>
<dbReference type="PANTHER" id="PTHR43767">
    <property type="entry name" value="LONG-CHAIN-FATTY-ACID--COA LIGASE"/>
    <property type="match status" value="1"/>
</dbReference>
<accession>A0A644SZ46</accession>
<dbReference type="Gene3D" id="2.30.38.10">
    <property type="entry name" value="Luciferase, Domain 3"/>
    <property type="match status" value="1"/>
</dbReference>
<dbReference type="InterPro" id="IPR050237">
    <property type="entry name" value="ATP-dep_AMP-bd_enzyme"/>
</dbReference>
<reference evidence="3" key="1">
    <citation type="submission" date="2019-08" db="EMBL/GenBank/DDBJ databases">
        <authorList>
            <person name="Kucharzyk K."/>
            <person name="Murdoch R.W."/>
            <person name="Higgins S."/>
            <person name="Loffler F."/>
        </authorList>
    </citation>
    <scope>NUCLEOTIDE SEQUENCE</scope>
</reference>
<comment type="caution">
    <text evidence="3">The sequence shown here is derived from an EMBL/GenBank/DDBJ whole genome shotgun (WGS) entry which is preliminary data.</text>
</comment>
<dbReference type="SUPFAM" id="SSF56801">
    <property type="entry name" value="Acetyl-CoA synthetase-like"/>
    <property type="match status" value="1"/>
</dbReference>
<evidence type="ECO:0000313" key="3">
    <source>
        <dbReference type="EMBL" id="MPL59547.1"/>
    </source>
</evidence>
<dbReference type="PANTHER" id="PTHR43767:SF10">
    <property type="entry name" value="SURFACTIN SYNTHASE SUBUNIT 1"/>
    <property type="match status" value="1"/>
</dbReference>
<dbReference type="EMBL" id="VSSQ01000009">
    <property type="protein sequence ID" value="MPL59547.1"/>
    <property type="molecule type" value="Genomic_DNA"/>
</dbReference>
<organism evidence="3">
    <name type="scientific">bioreactor metagenome</name>
    <dbReference type="NCBI Taxonomy" id="1076179"/>
    <lineage>
        <taxon>unclassified sequences</taxon>
        <taxon>metagenomes</taxon>
        <taxon>ecological metagenomes</taxon>
    </lineage>
</organism>
<dbReference type="GO" id="GO:0016877">
    <property type="term" value="F:ligase activity, forming carbon-sulfur bonds"/>
    <property type="evidence" value="ECO:0007669"/>
    <property type="project" value="UniProtKB-ARBA"/>
</dbReference>
<dbReference type="AlphaFoldDB" id="A0A644SZ46"/>
<dbReference type="InterPro" id="IPR020845">
    <property type="entry name" value="AMP-binding_CS"/>
</dbReference>
<evidence type="ECO:0000259" key="2">
    <source>
        <dbReference type="Pfam" id="PF13193"/>
    </source>
</evidence>
<keyword evidence="3" id="KW-0436">Ligase</keyword>
<dbReference type="InterPro" id="IPR025110">
    <property type="entry name" value="AMP-bd_C"/>
</dbReference>
<sequence length="539" mass="59735">MTGNLKESLESFYAAKVWEDITLGKALSAWSETYGDNIALTEADRQVTYRELETAARRMAAGWQRRGFGRGDKIVLQLPNSIEFVVSAFALFKLGVIPVMALPAQRKTEIKGIIEKSGAKGYVIKEKYLGFDYKSLAREIRREIETDLAVIVIGRSDEFIAYEDLGEGPELRDEPEIGSGEVGLFLLSGGTTGIPKLIPRRHADYLYVAQKTAERCRLDQESVYLAALPVAHNFPLGCPGLLGTLSVGGRVVICAVASPDEIIPLIEEEGVTITGLVPALAHMCIEFLELDGECDISSLKVIQVGGAVLDSYLAARIEKAFACTLQQIFGIAEGLICCTDLADREEIRYHTQGKPISAYDEILIVDEKGQEVPEGEYGELTVRGPYTIYGYYNLEEVNQSCLSDQGYFKTGDKARWQDGNLQVAGRLKEMINRAGEKITPSELEELLLRHEDIEDVQVVGVEDQELGERICVFIMAQNKGLTLNALRNYLVGQQVASYKLPDQLVYLEAWPLTNVGKIDRNQLRVLGTQRGNQEVFHGR</sequence>
<dbReference type="PROSITE" id="PS00455">
    <property type="entry name" value="AMP_BINDING"/>
    <property type="match status" value="1"/>
</dbReference>
<dbReference type="Pfam" id="PF13193">
    <property type="entry name" value="AMP-binding_C"/>
    <property type="match status" value="1"/>
</dbReference>
<gene>
    <name evidence="3" type="primary">dhbE</name>
    <name evidence="3" type="ORF">SDC9_05100</name>
</gene>
<dbReference type="Gene3D" id="3.40.50.980">
    <property type="match status" value="2"/>
</dbReference>
<dbReference type="Gene3D" id="3.30.300.30">
    <property type="match status" value="1"/>
</dbReference>
<name>A0A644SZ46_9ZZZZ</name>
<dbReference type="InterPro" id="IPR045851">
    <property type="entry name" value="AMP-bd_C_sf"/>
</dbReference>
<dbReference type="Pfam" id="PF00501">
    <property type="entry name" value="AMP-binding"/>
    <property type="match status" value="1"/>
</dbReference>
<feature type="domain" description="AMP-binding enzyme C-terminal" evidence="2">
    <location>
        <begin position="442"/>
        <end position="517"/>
    </location>
</feature>
<protein>
    <submittedName>
        <fullName evidence="3">2,3-dihydroxybenzoate-AMP ligase</fullName>
        <ecNumber evidence="3">6.3.2.-</ecNumber>
    </submittedName>
</protein>
<feature type="domain" description="AMP-dependent synthetase/ligase" evidence="1">
    <location>
        <begin position="29"/>
        <end position="392"/>
    </location>
</feature>
<dbReference type="EC" id="6.3.2.-" evidence="3"/>
<dbReference type="InterPro" id="IPR000873">
    <property type="entry name" value="AMP-dep_synth/lig_dom"/>
</dbReference>
<evidence type="ECO:0000259" key="1">
    <source>
        <dbReference type="Pfam" id="PF00501"/>
    </source>
</evidence>